<reference evidence="4" key="2">
    <citation type="submission" date="2020-10" db="UniProtKB">
        <authorList>
            <consortium name="WormBaseParasite"/>
        </authorList>
    </citation>
    <scope>IDENTIFICATION</scope>
</reference>
<feature type="compositionally biased region" description="Polar residues" evidence="1">
    <location>
        <begin position="99"/>
        <end position="112"/>
    </location>
</feature>
<protein>
    <submittedName>
        <fullName evidence="4">Uncharacterized protein</fullName>
    </submittedName>
</protein>
<sequence>MASLISDLFSENYQESETTHQHSKVNKASTMQGLIYAVCGILVLIAATLLFFLGFRFGRCFARKRALKTGLLKSGVKESKASEPGSDTGAITPDASANPAESTKTPTKAVASTPTTKTNTEKNPIPAKSVKPRTPITPTTKDEVESSAVPTEPILMSNKSNRTKSGVKESNASEPGSDTGAITPDASTN</sequence>
<evidence type="ECO:0000256" key="2">
    <source>
        <dbReference type="SAM" id="Phobius"/>
    </source>
</evidence>
<feature type="compositionally biased region" description="Polar residues" evidence="1">
    <location>
        <begin position="157"/>
        <end position="176"/>
    </location>
</feature>
<dbReference type="AlphaFoldDB" id="A0A7E4ZYC9"/>
<feature type="transmembrane region" description="Helical" evidence="2">
    <location>
        <begin position="34"/>
        <end position="55"/>
    </location>
</feature>
<evidence type="ECO:0000313" key="4">
    <source>
        <dbReference type="WBParaSite" id="Pan_g2852.t1"/>
    </source>
</evidence>
<dbReference type="Proteomes" id="UP000492821">
    <property type="component" value="Unassembled WGS sequence"/>
</dbReference>
<keyword evidence="3" id="KW-1185">Reference proteome</keyword>
<feature type="compositionally biased region" description="Low complexity" evidence="1">
    <location>
        <begin position="113"/>
        <end position="124"/>
    </location>
</feature>
<organism evidence="3 4">
    <name type="scientific">Panagrellus redivivus</name>
    <name type="common">Microworm</name>
    <dbReference type="NCBI Taxonomy" id="6233"/>
    <lineage>
        <taxon>Eukaryota</taxon>
        <taxon>Metazoa</taxon>
        <taxon>Ecdysozoa</taxon>
        <taxon>Nematoda</taxon>
        <taxon>Chromadorea</taxon>
        <taxon>Rhabditida</taxon>
        <taxon>Tylenchina</taxon>
        <taxon>Panagrolaimomorpha</taxon>
        <taxon>Panagrolaimoidea</taxon>
        <taxon>Panagrolaimidae</taxon>
        <taxon>Panagrellus</taxon>
    </lineage>
</organism>
<feature type="region of interest" description="Disordered" evidence="1">
    <location>
        <begin position="74"/>
        <end position="189"/>
    </location>
</feature>
<dbReference type="WBParaSite" id="Pan_g2852.t1">
    <property type="protein sequence ID" value="Pan_g2852.t1"/>
    <property type="gene ID" value="Pan_g2852"/>
</dbReference>
<evidence type="ECO:0000256" key="1">
    <source>
        <dbReference type="SAM" id="MobiDB-lite"/>
    </source>
</evidence>
<keyword evidence="2" id="KW-0472">Membrane</keyword>
<reference evidence="3" key="1">
    <citation type="journal article" date="2013" name="Genetics">
        <title>The draft genome and transcriptome of Panagrellus redivivus are shaped by the harsh demands of a free-living lifestyle.</title>
        <authorList>
            <person name="Srinivasan J."/>
            <person name="Dillman A.R."/>
            <person name="Macchietto M.G."/>
            <person name="Heikkinen L."/>
            <person name="Lakso M."/>
            <person name="Fracchia K.M."/>
            <person name="Antoshechkin I."/>
            <person name="Mortazavi A."/>
            <person name="Wong G."/>
            <person name="Sternberg P.W."/>
        </authorList>
    </citation>
    <scope>NUCLEOTIDE SEQUENCE [LARGE SCALE GENOMIC DNA]</scope>
    <source>
        <strain evidence="3">MT8872</strain>
    </source>
</reference>
<keyword evidence="2" id="KW-1133">Transmembrane helix</keyword>
<keyword evidence="2" id="KW-0812">Transmembrane</keyword>
<evidence type="ECO:0000313" key="3">
    <source>
        <dbReference type="Proteomes" id="UP000492821"/>
    </source>
</evidence>
<proteinExistence type="predicted"/>
<accession>A0A7E4ZYC9</accession>
<name>A0A7E4ZYC9_PANRE</name>